<dbReference type="Pfam" id="PF00293">
    <property type="entry name" value="NUDIX"/>
    <property type="match status" value="1"/>
</dbReference>
<dbReference type="PANTHER" id="PTHR43046:SF14">
    <property type="entry name" value="MUTT_NUDIX FAMILY PROTEIN"/>
    <property type="match status" value="1"/>
</dbReference>
<dbReference type="GO" id="GO:0016787">
    <property type="term" value="F:hydrolase activity"/>
    <property type="evidence" value="ECO:0007669"/>
    <property type="project" value="UniProtKB-KW"/>
</dbReference>
<organism evidence="4 5">
    <name type="scientific">Pelagimonas varians</name>
    <dbReference type="NCBI Taxonomy" id="696760"/>
    <lineage>
        <taxon>Bacteria</taxon>
        <taxon>Pseudomonadati</taxon>
        <taxon>Pseudomonadota</taxon>
        <taxon>Alphaproteobacteria</taxon>
        <taxon>Rhodobacterales</taxon>
        <taxon>Roseobacteraceae</taxon>
        <taxon>Pelagimonas</taxon>
    </lineage>
</organism>
<feature type="domain" description="Nudix hydrolase" evidence="3">
    <location>
        <begin position="36"/>
        <end position="174"/>
    </location>
</feature>
<evidence type="ECO:0000313" key="4">
    <source>
        <dbReference type="EMBL" id="SMX34086.1"/>
    </source>
</evidence>
<evidence type="ECO:0000259" key="3">
    <source>
        <dbReference type="PROSITE" id="PS51462"/>
    </source>
</evidence>
<evidence type="ECO:0000256" key="2">
    <source>
        <dbReference type="ARBA" id="ARBA00022801"/>
    </source>
</evidence>
<comment type="cofactor">
    <cofactor evidence="1">
        <name>Mg(2+)</name>
        <dbReference type="ChEBI" id="CHEBI:18420"/>
    </cofactor>
</comment>
<dbReference type="PROSITE" id="PS51462">
    <property type="entry name" value="NUDIX"/>
    <property type="match status" value="1"/>
</dbReference>
<proteinExistence type="predicted"/>
<evidence type="ECO:0000313" key="5">
    <source>
        <dbReference type="Proteomes" id="UP000220836"/>
    </source>
</evidence>
<dbReference type="InterPro" id="IPR020084">
    <property type="entry name" value="NUDIX_hydrolase_CS"/>
</dbReference>
<dbReference type="RefSeq" id="WP_170125760.1">
    <property type="nucleotide sequence ID" value="NZ_FXYH01000001.1"/>
</dbReference>
<dbReference type="Proteomes" id="UP000220836">
    <property type="component" value="Unassembled WGS sequence"/>
</dbReference>
<dbReference type="PROSITE" id="PS00893">
    <property type="entry name" value="NUDIX_BOX"/>
    <property type="match status" value="1"/>
</dbReference>
<protein>
    <submittedName>
        <fullName evidence="4">NUDIX domain protein</fullName>
    </submittedName>
</protein>
<sequence length="174" mass="19034">MPHDQSCGSGCGCGGGHDHGPRPDVAQIPPPWRPRQQVRALTIAIFRRGDYVLAGPVHDDNAQIKGWRPLGGGIEFGEHASDALIRELREETGQEICDLQQIGVMENLFTHHGHTGHEIALIFEARFVNADIYAADQLSFAEQDGIEMHAKWISLAKARAGRVALYPDGLADLL</sequence>
<reference evidence="4 5" key="1">
    <citation type="submission" date="2017-05" db="EMBL/GenBank/DDBJ databases">
        <authorList>
            <person name="Song R."/>
            <person name="Chenine A.L."/>
            <person name="Ruprecht R.M."/>
        </authorList>
    </citation>
    <scope>NUCLEOTIDE SEQUENCE [LARGE SCALE GENOMIC DNA]</scope>
    <source>
        <strain evidence="4 5">CECT 8663</strain>
    </source>
</reference>
<dbReference type="SUPFAM" id="SSF55811">
    <property type="entry name" value="Nudix"/>
    <property type="match status" value="1"/>
</dbReference>
<keyword evidence="2" id="KW-0378">Hydrolase</keyword>
<dbReference type="EMBL" id="FXYH01000001">
    <property type="protein sequence ID" value="SMX34086.1"/>
    <property type="molecule type" value="Genomic_DNA"/>
</dbReference>
<dbReference type="InterPro" id="IPR000086">
    <property type="entry name" value="NUDIX_hydrolase_dom"/>
</dbReference>
<dbReference type="PANTHER" id="PTHR43046">
    <property type="entry name" value="GDP-MANNOSE MANNOSYL HYDROLASE"/>
    <property type="match status" value="1"/>
</dbReference>
<dbReference type="InterPro" id="IPR015797">
    <property type="entry name" value="NUDIX_hydrolase-like_dom_sf"/>
</dbReference>
<accession>A0A238JWJ9</accession>
<evidence type="ECO:0000256" key="1">
    <source>
        <dbReference type="ARBA" id="ARBA00001946"/>
    </source>
</evidence>
<gene>
    <name evidence="4" type="ORF">PEV8663_00383</name>
</gene>
<dbReference type="CDD" id="cd04688">
    <property type="entry name" value="NUDIX_Hydrolase"/>
    <property type="match status" value="1"/>
</dbReference>
<dbReference type="AlphaFoldDB" id="A0A238JWJ9"/>
<keyword evidence="5" id="KW-1185">Reference proteome</keyword>
<dbReference type="Gene3D" id="3.90.79.10">
    <property type="entry name" value="Nucleoside Triphosphate Pyrophosphohydrolase"/>
    <property type="match status" value="1"/>
</dbReference>
<name>A0A238JWJ9_9RHOB</name>